<dbReference type="Proteomes" id="UP000324222">
    <property type="component" value="Unassembled WGS sequence"/>
</dbReference>
<comment type="caution">
    <text evidence="2">The sequence shown here is derived from an EMBL/GenBank/DDBJ whole genome shotgun (WGS) entry which is preliminary data.</text>
</comment>
<sequence length="75" mass="8699">MKPHTTAMAEGTQGTHHREAFCRLDHPTVTRLSSRLFHRKHSLGRPHTVPGKQFYEKPQRSDTRGYTELAKTYHS</sequence>
<evidence type="ECO:0000313" key="3">
    <source>
        <dbReference type="Proteomes" id="UP000324222"/>
    </source>
</evidence>
<dbReference type="AlphaFoldDB" id="A0A5B7IMN1"/>
<feature type="region of interest" description="Disordered" evidence="1">
    <location>
        <begin position="1"/>
        <end position="20"/>
    </location>
</feature>
<reference evidence="2 3" key="1">
    <citation type="submission" date="2019-05" db="EMBL/GenBank/DDBJ databases">
        <title>Another draft genome of Portunus trituberculatus and its Hox gene families provides insights of decapod evolution.</title>
        <authorList>
            <person name="Jeong J.-H."/>
            <person name="Song I."/>
            <person name="Kim S."/>
            <person name="Choi T."/>
            <person name="Kim D."/>
            <person name="Ryu S."/>
            <person name="Kim W."/>
        </authorList>
    </citation>
    <scope>NUCLEOTIDE SEQUENCE [LARGE SCALE GENOMIC DNA]</scope>
    <source>
        <tissue evidence="2">Muscle</tissue>
    </source>
</reference>
<evidence type="ECO:0000313" key="2">
    <source>
        <dbReference type="EMBL" id="MPC82028.1"/>
    </source>
</evidence>
<feature type="compositionally biased region" description="Basic and acidic residues" evidence="1">
    <location>
        <begin position="54"/>
        <end position="65"/>
    </location>
</feature>
<organism evidence="2 3">
    <name type="scientific">Portunus trituberculatus</name>
    <name type="common">Swimming crab</name>
    <name type="synonym">Neptunus trituberculatus</name>
    <dbReference type="NCBI Taxonomy" id="210409"/>
    <lineage>
        <taxon>Eukaryota</taxon>
        <taxon>Metazoa</taxon>
        <taxon>Ecdysozoa</taxon>
        <taxon>Arthropoda</taxon>
        <taxon>Crustacea</taxon>
        <taxon>Multicrustacea</taxon>
        <taxon>Malacostraca</taxon>
        <taxon>Eumalacostraca</taxon>
        <taxon>Eucarida</taxon>
        <taxon>Decapoda</taxon>
        <taxon>Pleocyemata</taxon>
        <taxon>Brachyura</taxon>
        <taxon>Eubrachyura</taxon>
        <taxon>Portunoidea</taxon>
        <taxon>Portunidae</taxon>
        <taxon>Portuninae</taxon>
        <taxon>Portunus</taxon>
    </lineage>
</organism>
<proteinExistence type="predicted"/>
<dbReference type="EMBL" id="VSRR010058675">
    <property type="protein sequence ID" value="MPC82028.1"/>
    <property type="molecule type" value="Genomic_DNA"/>
</dbReference>
<accession>A0A5B7IMN1</accession>
<keyword evidence="3" id="KW-1185">Reference proteome</keyword>
<evidence type="ECO:0000256" key="1">
    <source>
        <dbReference type="SAM" id="MobiDB-lite"/>
    </source>
</evidence>
<gene>
    <name evidence="2" type="ORF">E2C01_076671</name>
</gene>
<feature type="region of interest" description="Disordered" evidence="1">
    <location>
        <begin position="42"/>
        <end position="75"/>
    </location>
</feature>
<protein>
    <submittedName>
        <fullName evidence="2">Uncharacterized protein</fullName>
    </submittedName>
</protein>
<name>A0A5B7IMN1_PORTR</name>